<organism evidence="2 3">
    <name type="scientific">Solanum commersonii</name>
    <name type="common">Commerson's wild potato</name>
    <name type="synonym">Commerson's nightshade</name>
    <dbReference type="NCBI Taxonomy" id="4109"/>
    <lineage>
        <taxon>Eukaryota</taxon>
        <taxon>Viridiplantae</taxon>
        <taxon>Streptophyta</taxon>
        <taxon>Embryophyta</taxon>
        <taxon>Tracheophyta</taxon>
        <taxon>Spermatophyta</taxon>
        <taxon>Magnoliopsida</taxon>
        <taxon>eudicotyledons</taxon>
        <taxon>Gunneridae</taxon>
        <taxon>Pentapetalae</taxon>
        <taxon>asterids</taxon>
        <taxon>lamiids</taxon>
        <taxon>Solanales</taxon>
        <taxon>Solanaceae</taxon>
        <taxon>Solanoideae</taxon>
        <taxon>Solaneae</taxon>
        <taxon>Solanum</taxon>
    </lineage>
</organism>
<evidence type="ECO:0000313" key="3">
    <source>
        <dbReference type="Proteomes" id="UP000824120"/>
    </source>
</evidence>
<feature type="region of interest" description="Disordered" evidence="1">
    <location>
        <begin position="41"/>
        <end position="65"/>
    </location>
</feature>
<evidence type="ECO:0000313" key="2">
    <source>
        <dbReference type="EMBL" id="KAG5610373.1"/>
    </source>
</evidence>
<dbReference type="Proteomes" id="UP000824120">
    <property type="component" value="Chromosome 4"/>
</dbReference>
<proteinExistence type="predicted"/>
<gene>
    <name evidence="2" type="ORF">H5410_021654</name>
</gene>
<comment type="caution">
    <text evidence="2">The sequence shown here is derived from an EMBL/GenBank/DDBJ whole genome shotgun (WGS) entry which is preliminary data.</text>
</comment>
<reference evidence="2 3" key="1">
    <citation type="submission" date="2020-09" db="EMBL/GenBank/DDBJ databases">
        <title>De no assembly of potato wild relative species, Solanum commersonii.</title>
        <authorList>
            <person name="Cho K."/>
        </authorList>
    </citation>
    <scope>NUCLEOTIDE SEQUENCE [LARGE SCALE GENOMIC DNA]</scope>
    <source>
        <strain evidence="2">LZ3.2</strain>
        <tissue evidence="2">Leaf</tissue>
    </source>
</reference>
<dbReference type="EMBL" id="JACXVP010000004">
    <property type="protein sequence ID" value="KAG5610373.1"/>
    <property type="molecule type" value="Genomic_DNA"/>
</dbReference>
<keyword evidence="3" id="KW-1185">Reference proteome</keyword>
<feature type="compositionally biased region" description="Polar residues" evidence="1">
    <location>
        <begin position="50"/>
        <end position="64"/>
    </location>
</feature>
<accession>A0A9J5ZD60</accession>
<sequence length="88" mass="9985">VFEVLLEAWILRRKKGQKGLKRTRNESLRIAESNLEVDRKARKGAVGESASRQVGKSASRQIANTKPPMYFRLAREGGRETKTTRLMA</sequence>
<dbReference type="AlphaFoldDB" id="A0A9J5ZD60"/>
<evidence type="ECO:0000256" key="1">
    <source>
        <dbReference type="SAM" id="MobiDB-lite"/>
    </source>
</evidence>
<name>A0A9J5ZD60_SOLCO</name>
<protein>
    <submittedName>
        <fullName evidence="2">Uncharacterized protein</fullName>
    </submittedName>
</protein>
<feature type="non-terminal residue" evidence="2">
    <location>
        <position position="88"/>
    </location>
</feature>